<accession>A0A6P4AGE5</accession>
<evidence type="ECO:0000313" key="1">
    <source>
        <dbReference type="Proteomes" id="UP001652623"/>
    </source>
</evidence>
<dbReference type="PANTHER" id="PTHR47076:SF1">
    <property type="entry name" value="NHL DOMAIN PROTEIN"/>
    <property type="match status" value="1"/>
</dbReference>
<organism evidence="1 2">
    <name type="scientific">Ziziphus jujuba</name>
    <name type="common">Chinese jujube</name>
    <name type="synonym">Ziziphus sativa</name>
    <dbReference type="NCBI Taxonomy" id="326968"/>
    <lineage>
        <taxon>Eukaryota</taxon>
        <taxon>Viridiplantae</taxon>
        <taxon>Streptophyta</taxon>
        <taxon>Embryophyta</taxon>
        <taxon>Tracheophyta</taxon>
        <taxon>Spermatophyta</taxon>
        <taxon>Magnoliopsida</taxon>
        <taxon>eudicotyledons</taxon>
        <taxon>Gunneridae</taxon>
        <taxon>Pentapetalae</taxon>
        <taxon>rosids</taxon>
        <taxon>fabids</taxon>
        <taxon>Rosales</taxon>
        <taxon>Rhamnaceae</taxon>
        <taxon>Paliureae</taxon>
        <taxon>Ziziphus</taxon>
    </lineage>
</organism>
<proteinExistence type="predicted"/>
<dbReference type="AlphaFoldDB" id="A0A6P4AGE5"/>
<evidence type="ECO:0000313" key="2">
    <source>
        <dbReference type="RefSeq" id="XP_015893704.1"/>
    </source>
</evidence>
<reference evidence="1" key="1">
    <citation type="submission" date="2025-05" db="UniProtKB">
        <authorList>
            <consortium name="RefSeq"/>
        </authorList>
    </citation>
    <scope>NUCLEOTIDE SEQUENCE [LARGE SCALE GENOMIC DNA]</scope>
</reference>
<dbReference type="GeneID" id="107427817"/>
<protein>
    <submittedName>
        <fullName evidence="2">Uncharacterized protein LOC107427817</fullName>
    </submittedName>
</protein>
<dbReference type="RefSeq" id="XP_015893704.1">
    <property type="nucleotide sequence ID" value="XM_016038218.4"/>
</dbReference>
<dbReference type="Proteomes" id="UP001652623">
    <property type="component" value="Chromosome 1"/>
</dbReference>
<keyword evidence="1" id="KW-1185">Reference proteome</keyword>
<name>A0A6P4AGE5_ZIZJJ</name>
<sequence>MGSSAKKPNFMTHGSPIQEGEHEGEYFNHYEEPESSTGCGCFRLFGFGLSRSNESGHLLQEGGRCSGMTWWSKNMSRIKVTSEVLAGPKWKNFIRKIGGYWKGKKERNRFQYDPHSYALNFDGGNGREEEENLLLGFSARFAAPSVGENRHTGSL</sequence>
<dbReference type="KEGG" id="zju:107427817"/>
<gene>
    <name evidence="2" type="primary">LOC107427817</name>
</gene>
<dbReference type="InParanoid" id="A0A6P4AGE5"/>
<dbReference type="PANTHER" id="PTHR47076">
    <property type="entry name" value="NHL DOMAIN PROTEIN"/>
    <property type="match status" value="1"/>
</dbReference>
<reference evidence="2" key="2">
    <citation type="submission" date="2025-08" db="UniProtKB">
        <authorList>
            <consortium name="RefSeq"/>
        </authorList>
    </citation>
    <scope>IDENTIFICATION</scope>
    <source>
        <tissue evidence="2">Seedling</tissue>
    </source>
</reference>